<name>A0A077MDV1_9MICO</name>
<evidence type="ECO:0000256" key="3">
    <source>
        <dbReference type="ARBA" id="ARBA00023172"/>
    </source>
</evidence>
<reference evidence="8 9" key="1">
    <citation type="journal article" date="2013" name="ISME J.">
        <title>A metabolic model for members of the genus Tetrasphaera involved in enhanced biological phosphorus removal.</title>
        <authorList>
            <person name="Kristiansen R."/>
            <person name="Nguyen H.T.T."/>
            <person name="Saunders A.M."/>
            <person name="Nielsen J.L."/>
            <person name="Wimmer R."/>
            <person name="Le V.Q."/>
            <person name="McIlroy S.J."/>
            <person name="Petrovski S."/>
            <person name="Seviour R.J."/>
            <person name="Calteau A."/>
            <person name="Nielsen K.L."/>
            <person name="Nielsen P.H."/>
        </authorList>
    </citation>
    <scope>NUCLEOTIDE SEQUENCE [LARGE SCALE GENOMIC DNA]</scope>
    <source>
        <strain evidence="8 9">Ben 74</strain>
    </source>
</reference>
<dbReference type="Gene3D" id="1.10.150.130">
    <property type="match status" value="1"/>
</dbReference>
<dbReference type="InterPro" id="IPR013762">
    <property type="entry name" value="Integrase-like_cat_sf"/>
</dbReference>
<organism evidence="8 9">
    <name type="scientific">Nostocoides jenkinsii Ben 74</name>
    <dbReference type="NCBI Taxonomy" id="1193518"/>
    <lineage>
        <taxon>Bacteria</taxon>
        <taxon>Bacillati</taxon>
        <taxon>Actinomycetota</taxon>
        <taxon>Actinomycetes</taxon>
        <taxon>Micrococcales</taxon>
        <taxon>Intrasporangiaceae</taxon>
        <taxon>Nostocoides</taxon>
    </lineage>
</organism>
<dbReference type="Proteomes" id="UP000035720">
    <property type="component" value="Unassembled WGS sequence"/>
</dbReference>
<dbReference type="STRING" id="1193518.BN13_590021"/>
<keyword evidence="9" id="KW-1185">Reference proteome</keyword>
<dbReference type="OrthoDB" id="1822491at2"/>
<feature type="domain" description="Tyr recombinase" evidence="6">
    <location>
        <begin position="175"/>
        <end position="401"/>
    </location>
</feature>
<comment type="caution">
    <text evidence="8">The sequence shown here is derived from an EMBL/GenBank/DDBJ whole genome shotgun (WGS) entry which is preliminary data.</text>
</comment>
<evidence type="ECO:0000259" key="6">
    <source>
        <dbReference type="PROSITE" id="PS51898"/>
    </source>
</evidence>
<dbReference type="PANTHER" id="PTHR30349:SF91">
    <property type="entry name" value="INTA PROTEIN"/>
    <property type="match status" value="1"/>
</dbReference>
<evidence type="ECO:0000313" key="9">
    <source>
        <dbReference type="Proteomes" id="UP000035720"/>
    </source>
</evidence>
<evidence type="ECO:0000256" key="4">
    <source>
        <dbReference type="PROSITE-ProRule" id="PRU01248"/>
    </source>
</evidence>
<dbReference type="PROSITE" id="PS51900">
    <property type="entry name" value="CB"/>
    <property type="match status" value="1"/>
</dbReference>
<evidence type="ECO:0000313" key="8">
    <source>
        <dbReference type="EMBL" id="CCI54095.1"/>
    </source>
</evidence>
<dbReference type="EMBL" id="CAJC01000171">
    <property type="protein sequence ID" value="CCI54095.1"/>
    <property type="molecule type" value="Genomic_DNA"/>
</dbReference>
<keyword evidence="1" id="KW-0229">DNA integration</keyword>
<accession>A0A077MDV1</accession>
<dbReference type="GO" id="GO:0006310">
    <property type="term" value="P:DNA recombination"/>
    <property type="evidence" value="ECO:0007669"/>
    <property type="project" value="UniProtKB-KW"/>
</dbReference>
<dbReference type="Gene3D" id="1.10.443.10">
    <property type="entry name" value="Intergrase catalytic core"/>
    <property type="match status" value="1"/>
</dbReference>
<gene>
    <name evidence="8" type="ORF">BN13_590021</name>
</gene>
<dbReference type="AlphaFoldDB" id="A0A077MDV1"/>
<dbReference type="GO" id="GO:0003677">
    <property type="term" value="F:DNA binding"/>
    <property type="evidence" value="ECO:0007669"/>
    <property type="project" value="UniProtKB-UniRule"/>
</dbReference>
<dbReference type="InterPro" id="IPR004107">
    <property type="entry name" value="Integrase_SAM-like_N"/>
</dbReference>
<proteinExistence type="predicted"/>
<dbReference type="InterPro" id="IPR010998">
    <property type="entry name" value="Integrase_recombinase_N"/>
</dbReference>
<evidence type="ECO:0000256" key="5">
    <source>
        <dbReference type="SAM" id="MobiDB-lite"/>
    </source>
</evidence>
<feature type="region of interest" description="Disordered" evidence="5">
    <location>
        <begin position="1"/>
        <end position="22"/>
    </location>
</feature>
<dbReference type="CDD" id="cd01189">
    <property type="entry name" value="INT_ICEBs1_C_like"/>
    <property type="match status" value="1"/>
</dbReference>
<keyword evidence="3" id="KW-0233">DNA recombination</keyword>
<sequence length="421" mass="47120">MKGRRRLPAGDTTSSKYRGADGRWHARVTMGTRLDGRPERKHISRSSKSELDRAVRALERSRDTGQYSWTESDPTLGQWLEHWLENVLPSTVRWKTLSTYRSQMRVHVVPALGPVRLSQLRPETLEQHYRRLLDAGHSASLVHAVHRVLRSGLNEAVRRQRLVSNPAMVARPPRHEVTPLTKGECLAILAVARTRRNSARWSVALALGLRQGEALGIKWADIDFEAGTLRIQRAVQRHTWEHGCSTNQNCGPNCGGKRGADCPARRGGGIRLVETKTSAPKRSIAVPPPLLHELRIHRREQAQEGLRAGPAWARELDLAFTDEAGRAMDSARDWRDWKSILRAAGVRNARLHDARHTAATLLLVQGVDIRTVMAIMGWTEMATAQRYAHAVDDLRVEAARQIGTALWPETPQAGHHDTADG</sequence>
<feature type="domain" description="Core-binding (CB)" evidence="7">
    <location>
        <begin position="74"/>
        <end position="157"/>
    </location>
</feature>
<dbReference type="InterPro" id="IPR002104">
    <property type="entry name" value="Integrase_catalytic"/>
</dbReference>
<dbReference type="Pfam" id="PF00589">
    <property type="entry name" value="Phage_integrase"/>
    <property type="match status" value="1"/>
</dbReference>
<keyword evidence="2 4" id="KW-0238">DNA-binding</keyword>
<dbReference type="GO" id="GO:0015074">
    <property type="term" value="P:DNA integration"/>
    <property type="evidence" value="ECO:0007669"/>
    <property type="project" value="UniProtKB-KW"/>
</dbReference>
<dbReference type="Pfam" id="PF14659">
    <property type="entry name" value="Phage_int_SAM_3"/>
    <property type="match status" value="1"/>
</dbReference>
<dbReference type="InterPro" id="IPR050090">
    <property type="entry name" value="Tyrosine_recombinase_XerCD"/>
</dbReference>
<evidence type="ECO:0000259" key="7">
    <source>
        <dbReference type="PROSITE" id="PS51900"/>
    </source>
</evidence>
<evidence type="ECO:0000256" key="1">
    <source>
        <dbReference type="ARBA" id="ARBA00022908"/>
    </source>
</evidence>
<dbReference type="PROSITE" id="PS51898">
    <property type="entry name" value="TYR_RECOMBINASE"/>
    <property type="match status" value="1"/>
</dbReference>
<evidence type="ECO:0000256" key="2">
    <source>
        <dbReference type="ARBA" id="ARBA00023125"/>
    </source>
</evidence>
<dbReference type="InterPro" id="IPR011010">
    <property type="entry name" value="DNA_brk_join_enz"/>
</dbReference>
<protein>
    <submittedName>
        <fullName evidence="8">Putative integrase</fullName>
    </submittedName>
</protein>
<dbReference type="PANTHER" id="PTHR30349">
    <property type="entry name" value="PHAGE INTEGRASE-RELATED"/>
    <property type="match status" value="1"/>
</dbReference>
<dbReference type="SUPFAM" id="SSF56349">
    <property type="entry name" value="DNA breaking-rejoining enzymes"/>
    <property type="match status" value="1"/>
</dbReference>
<dbReference type="InterPro" id="IPR044068">
    <property type="entry name" value="CB"/>
</dbReference>